<dbReference type="EMBL" id="ML143500">
    <property type="protein sequence ID" value="TBU23599.1"/>
    <property type="molecule type" value="Genomic_DNA"/>
</dbReference>
<dbReference type="AlphaFoldDB" id="A0A4Q9M9B0"/>
<accession>A0A4Q9M9B0</accession>
<dbReference type="Proteomes" id="UP000292957">
    <property type="component" value="Unassembled WGS sequence"/>
</dbReference>
<protein>
    <submittedName>
        <fullName evidence="1">Uncharacterized protein</fullName>
    </submittedName>
</protein>
<evidence type="ECO:0000313" key="1">
    <source>
        <dbReference type="EMBL" id="TBU23599.1"/>
    </source>
</evidence>
<sequence>MTDDEQLLVGIIARQLRLERQETLAVQVHHSSDLWMIHDQYPDGEGGHSGRSVHLASQQLEPELVARYIRRFTSLYIPHCDDYISGHYLSPGGEVVSFLRAILAFSVSWLFHCPF</sequence>
<organism evidence="1">
    <name type="scientific">Dichomitus squalens</name>
    <dbReference type="NCBI Taxonomy" id="114155"/>
    <lineage>
        <taxon>Eukaryota</taxon>
        <taxon>Fungi</taxon>
        <taxon>Dikarya</taxon>
        <taxon>Basidiomycota</taxon>
        <taxon>Agaricomycotina</taxon>
        <taxon>Agaricomycetes</taxon>
        <taxon>Polyporales</taxon>
        <taxon>Polyporaceae</taxon>
        <taxon>Dichomitus</taxon>
    </lineage>
</organism>
<proteinExistence type="predicted"/>
<name>A0A4Q9M9B0_9APHY</name>
<reference evidence="1" key="1">
    <citation type="submission" date="2019-01" db="EMBL/GenBank/DDBJ databases">
        <title>Draft genome sequences of three monokaryotic isolates of the white-rot basidiomycete fungus Dichomitus squalens.</title>
        <authorList>
            <consortium name="DOE Joint Genome Institute"/>
            <person name="Lopez S.C."/>
            <person name="Andreopoulos B."/>
            <person name="Pangilinan J."/>
            <person name="Lipzen A."/>
            <person name="Riley R."/>
            <person name="Ahrendt S."/>
            <person name="Ng V."/>
            <person name="Barry K."/>
            <person name="Daum C."/>
            <person name="Grigoriev I.V."/>
            <person name="Hilden K.S."/>
            <person name="Makela M.R."/>
            <person name="de Vries R.P."/>
        </authorList>
    </citation>
    <scope>NUCLEOTIDE SEQUENCE [LARGE SCALE GENOMIC DNA]</scope>
    <source>
        <strain evidence="1">OM18370.1</strain>
    </source>
</reference>
<gene>
    <name evidence="1" type="ORF">BD311DRAFT_68541</name>
</gene>